<dbReference type="STRING" id="35608.A0A2U1MAM0"/>
<evidence type="ECO:0000313" key="8">
    <source>
        <dbReference type="Proteomes" id="UP000245207"/>
    </source>
</evidence>
<dbReference type="InterPro" id="IPR036638">
    <property type="entry name" value="HLH_DNA-bd_sf"/>
</dbReference>
<evidence type="ECO:0000313" key="7">
    <source>
        <dbReference type="EMBL" id="PWA58321.1"/>
    </source>
</evidence>
<dbReference type="EMBL" id="PKPP01005927">
    <property type="protein sequence ID" value="PWA58321.1"/>
    <property type="molecule type" value="Genomic_DNA"/>
</dbReference>
<feature type="domain" description="BHLH" evidence="6">
    <location>
        <begin position="158"/>
        <end position="207"/>
    </location>
</feature>
<dbReference type="GO" id="GO:0003700">
    <property type="term" value="F:DNA-binding transcription factor activity"/>
    <property type="evidence" value="ECO:0007669"/>
    <property type="project" value="InterPro"/>
</dbReference>
<comment type="subcellular location">
    <subcellularLocation>
        <location evidence="1">Nucleus</location>
    </subcellularLocation>
</comment>
<dbReference type="PROSITE" id="PS50888">
    <property type="entry name" value="BHLH"/>
    <property type="match status" value="1"/>
</dbReference>
<keyword evidence="4" id="KW-0804">Transcription</keyword>
<evidence type="ECO:0000256" key="1">
    <source>
        <dbReference type="ARBA" id="ARBA00004123"/>
    </source>
</evidence>
<dbReference type="GO" id="GO:0003677">
    <property type="term" value="F:DNA binding"/>
    <property type="evidence" value="ECO:0007669"/>
    <property type="project" value="UniProtKB-KW"/>
</dbReference>
<dbReference type="AlphaFoldDB" id="A0A2U1MAM0"/>
<evidence type="ECO:0000256" key="5">
    <source>
        <dbReference type="ARBA" id="ARBA00023242"/>
    </source>
</evidence>
<dbReference type="GO" id="GO:0005634">
    <property type="term" value="C:nucleus"/>
    <property type="evidence" value="ECO:0007669"/>
    <property type="project" value="UniProtKB-SubCell"/>
</dbReference>
<keyword evidence="5" id="KW-0539">Nucleus</keyword>
<gene>
    <name evidence="7" type="ORF">CTI12_AA401130</name>
</gene>
<dbReference type="Pfam" id="PF00010">
    <property type="entry name" value="HLH"/>
    <property type="match status" value="1"/>
</dbReference>
<keyword evidence="3" id="KW-0238">DNA-binding</keyword>
<dbReference type="CDD" id="cd11393">
    <property type="entry name" value="bHLH_AtbHLH_like"/>
    <property type="match status" value="1"/>
</dbReference>
<evidence type="ECO:0000256" key="4">
    <source>
        <dbReference type="ARBA" id="ARBA00023163"/>
    </source>
</evidence>
<organism evidence="7 8">
    <name type="scientific">Artemisia annua</name>
    <name type="common">Sweet wormwood</name>
    <dbReference type="NCBI Taxonomy" id="35608"/>
    <lineage>
        <taxon>Eukaryota</taxon>
        <taxon>Viridiplantae</taxon>
        <taxon>Streptophyta</taxon>
        <taxon>Embryophyta</taxon>
        <taxon>Tracheophyta</taxon>
        <taxon>Spermatophyta</taxon>
        <taxon>Magnoliopsida</taxon>
        <taxon>eudicotyledons</taxon>
        <taxon>Gunneridae</taxon>
        <taxon>Pentapetalae</taxon>
        <taxon>asterids</taxon>
        <taxon>campanulids</taxon>
        <taxon>Asterales</taxon>
        <taxon>Asteraceae</taxon>
        <taxon>Asteroideae</taxon>
        <taxon>Anthemideae</taxon>
        <taxon>Artemisiinae</taxon>
        <taxon>Artemisia</taxon>
    </lineage>
</organism>
<protein>
    <submittedName>
        <fullName evidence="7">Myc-type, basic helix-loop-helix (BHLH) domain-containing protein</fullName>
    </submittedName>
</protein>
<dbReference type="Proteomes" id="UP000245207">
    <property type="component" value="Unassembled WGS sequence"/>
</dbReference>
<dbReference type="InterPro" id="IPR045239">
    <property type="entry name" value="bHLH95_bHLH"/>
</dbReference>
<dbReference type="SUPFAM" id="SSF47459">
    <property type="entry name" value="HLH, helix-loop-helix DNA-binding domain"/>
    <property type="match status" value="1"/>
</dbReference>
<proteinExistence type="predicted"/>
<keyword evidence="2" id="KW-0805">Transcription regulation</keyword>
<evidence type="ECO:0000256" key="3">
    <source>
        <dbReference type="ARBA" id="ARBA00023125"/>
    </source>
</evidence>
<dbReference type="SMART" id="SM00353">
    <property type="entry name" value="HLH"/>
    <property type="match status" value="1"/>
</dbReference>
<dbReference type="Gene3D" id="4.10.280.10">
    <property type="entry name" value="Helix-loop-helix DNA-binding domain"/>
    <property type="match status" value="1"/>
</dbReference>
<dbReference type="InterPro" id="IPR045843">
    <property type="entry name" value="IND-like"/>
</dbReference>
<dbReference type="OrthoDB" id="1921534at2759"/>
<sequence>MALSFYTNWSNYDSSVTSLSWPSEASQELPCFHEASTFYDTINPNFDTNYTNNLDFLGLYSSRYPVEPTPNVFMQELQDPNYHTFPYSNTIQHENLLMEYTMGPELPSLVPPFLDSLTYQGNGSVAALPPWYNCGLQGQTQVVSGVKVKKQDANNEERSLTAQSLAARARRRKISEKTQELGKLIPGGQKMNTAEMFQAAFKYVKFLQAQIDVLKHMALLPESEEVLGNGDMQDLVTCASIQEKCIGPNTLQISSNDQH</sequence>
<evidence type="ECO:0000256" key="2">
    <source>
        <dbReference type="ARBA" id="ARBA00023015"/>
    </source>
</evidence>
<dbReference type="PANTHER" id="PTHR45914">
    <property type="entry name" value="TRANSCRIPTION FACTOR HEC3-RELATED"/>
    <property type="match status" value="1"/>
</dbReference>
<dbReference type="GO" id="GO:0046983">
    <property type="term" value="F:protein dimerization activity"/>
    <property type="evidence" value="ECO:0007669"/>
    <property type="project" value="InterPro"/>
</dbReference>
<dbReference type="InterPro" id="IPR011598">
    <property type="entry name" value="bHLH_dom"/>
</dbReference>
<name>A0A2U1MAM0_ARTAN</name>
<reference evidence="7 8" key="1">
    <citation type="journal article" date="2018" name="Mol. Plant">
        <title>The genome of Artemisia annua provides insight into the evolution of Asteraceae family and artemisinin biosynthesis.</title>
        <authorList>
            <person name="Shen Q."/>
            <person name="Zhang L."/>
            <person name="Liao Z."/>
            <person name="Wang S."/>
            <person name="Yan T."/>
            <person name="Shi P."/>
            <person name="Liu M."/>
            <person name="Fu X."/>
            <person name="Pan Q."/>
            <person name="Wang Y."/>
            <person name="Lv Z."/>
            <person name="Lu X."/>
            <person name="Zhang F."/>
            <person name="Jiang W."/>
            <person name="Ma Y."/>
            <person name="Chen M."/>
            <person name="Hao X."/>
            <person name="Li L."/>
            <person name="Tang Y."/>
            <person name="Lv G."/>
            <person name="Zhou Y."/>
            <person name="Sun X."/>
            <person name="Brodelius P.E."/>
            <person name="Rose J.K.C."/>
            <person name="Tang K."/>
        </authorList>
    </citation>
    <scope>NUCLEOTIDE SEQUENCE [LARGE SCALE GENOMIC DNA]</scope>
    <source>
        <strain evidence="8">cv. Huhao1</strain>
        <tissue evidence="7">Leaf</tissue>
    </source>
</reference>
<keyword evidence="8" id="KW-1185">Reference proteome</keyword>
<accession>A0A2U1MAM0</accession>
<evidence type="ECO:0000259" key="6">
    <source>
        <dbReference type="PROSITE" id="PS50888"/>
    </source>
</evidence>
<comment type="caution">
    <text evidence="7">The sequence shown here is derived from an EMBL/GenBank/DDBJ whole genome shotgun (WGS) entry which is preliminary data.</text>
</comment>
<dbReference type="PANTHER" id="PTHR45914:SF24">
    <property type="entry name" value="BHLH DOMAIN-CONTAINING PROTEIN"/>
    <property type="match status" value="1"/>
</dbReference>